<feature type="transmembrane region" description="Helical" evidence="1">
    <location>
        <begin position="32"/>
        <end position="52"/>
    </location>
</feature>
<evidence type="ECO:0008006" key="4">
    <source>
        <dbReference type="Google" id="ProtNLM"/>
    </source>
</evidence>
<evidence type="ECO:0000256" key="1">
    <source>
        <dbReference type="SAM" id="Phobius"/>
    </source>
</evidence>
<reference evidence="2 3" key="1">
    <citation type="submission" date="2019-07" db="EMBL/GenBank/DDBJ databases">
        <title>Whole genome shotgun sequence of Methylobacterium gnaphalii NBRC 107716.</title>
        <authorList>
            <person name="Hosoyama A."/>
            <person name="Uohara A."/>
            <person name="Ohji S."/>
            <person name="Ichikawa N."/>
        </authorList>
    </citation>
    <scope>NUCLEOTIDE SEQUENCE [LARGE SCALE GENOMIC DNA]</scope>
    <source>
        <strain evidence="2 3">NBRC 107716</strain>
    </source>
</reference>
<dbReference type="OrthoDB" id="5567017at2"/>
<evidence type="ECO:0000313" key="3">
    <source>
        <dbReference type="Proteomes" id="UP000321750"/>
    </source>
</evidence>
<keyword evidence="1" id="KW-0472">Membrane</keyword>
<protein>
    <recommendedName>
        <fullName evidence="4">MxaK protein</fullName>
    </recommendedName>
</protein>
<evidence type="ECO:0000313" key="2">
    <source>
        <dbReference type="EMBL" id="GEP10329.1"/>
    </source>
</evidence>
<name>A0A512JK39_9HYPH</name>
<dbReference type="EMBL" id="BJZV01000011">
    <property type="protein sequence ID" value="GEP10329.1"/>
    <property type="molecule type" value="Genomic_DNA"/>
</dbReference>
<keyword evidence="3" id="KW-1185">Reference proteome</keyword>
<accession>A0A512JK39</accession>
<dbReference type="Proteomes" id="UP000321750">
    <property type="component" value="Unassembled WGS sequence"/>
</dbReference>
<organism evidence="2 3">
    <name type="scientific">Methylobacterium gnaphalii</name>
    <dbReference type="NCBI Taxonomy" id="1010610"/>
    <lineage>
        <taxon>Bacteria</taxon>
        <taxon>Pseudomonadati</taxon>
        <taxon>Pseudomonadota</taxon>
        <taxon>Alphaproteobacteria</taxon>
        <taxon>Hyphomicrobiales</taxon>
        <taxon>Methylobacteriaceae</taxon>
        <taxon>Methylobacterium</taxon>
    </lineage>
</organism>
<keyword evidence="1" id="KW-1133">Transmembrane helix</keyword>
<gene>
    <name evidence="2" type="ORF">MGN01_21740</name>
</gene>
<sequence>MSTGHLTFSSSAPFDRLRSQLTAGLHRLRPSLLIALPVLLGFAAVAFAGLAWRTAEANRTIVDLSANRDVTVSAEAPSRVLVARVLLLARQDRLEEAEGFVQTLERRGDADGSARARYAMANSRLRQAFGHLAKNNIDPAGPHVVLARQDYRRALQARHDFWDAKFNLDVASRLIRDFPDFDRKHGDDLKAERKKIWTDIPGQPRGAP</sequence>
<dbReference type="RefSeq" id="WP_147046613.1">
    <property type="nucleotide sequence ID" value="NZ_BJZV01000011.1"/>
</dbReference>
<proteinExistence type="predicted"/>
<keyword evidence="1" id="KW-0812">Transmembrane</keyword>
<dbReference type="AlphaFoldDB" id="A0A512JK39"/>
<comment type="caution">
    <text evidence="2">The sequence shown here is derived from an EMBL/GenBank/DDBJ whole genome shotgun (WGS) entry which is preliminary data.</text>
</comment>